<dbReference type="InterPro" id="IPR058924">
    <property type="entry name" value="AGPR_dimerisation_dom"/>
</dbReference>
<dbReference type="Proteomes" id="UP001202328">
    <property type="component" value="Unassembled WGS sequence"/>
</dbReference>
<evidence type="ECO:0000313" key="2">
    <source>
        <dbReference type="EMBL" id="KAI3933194.1"/>
    </source>
</evidence>
<name>A0AAD4T2L3_9MAGN</name>
<dbReference type="AlphaFoldDB" id="A0AAD4T2L3"/>
<evidence type="ECO:0000259" key="1">
    <source>
        <dbReference type="Pfam" id="PF22698"/>
    </source>
</evidence>
<dbReference type="PANTHER" id="PTHR32338">
    <property type="entry name" value="N-ACETYL-GAMMA-GLUTAMYL-PHOSPHATE REDUCTASE, CHLOROPLASTIC-RELATED-RELATED"/>
    <property type="match status" value="1"/>
</dbReference>
<dbReference type="Gene3D" id="3.40.50.720">
    <property type="entry name" value="NAD(P)-binding Rossmann-like Domain"/>
    <property type="match status" value="1"/>
</dbReference>
<dbReference type="PANTHER" id="PTHR32338:SF10">
    <property type="entry name" value="N-ACETYL-GAMMA-GLUTAMYL-PHOSPHATE REDUCTASE, CHLOROPLASTIC-RELATED"/>
    <property type="match status" value="1"/>
</dbReference>
<gene>
    <name evidence="2" type="ORF">MKW98_016520</name>
</gene>
<dbReference type="Pfam" id="PF22698">
    <property type="entry name" value="Semialdhyde_dhC_1"/>
    <property type="match status" value="1"/>
</dbReference>
<keyword evidence="3" id="KW-1185">Reference proteome</keyword>
<protein>
    <recommendedName>
        <fullName evidence="1">N-acetyl-gamma-glutamyl-phosphate reductase dimerisation domain-containing protein</fullName>
    </recommendedName>
</protein>
<reference evidence="2" key="1">
    <citation type="submission" date="2022-04" db="EMBL/GenBank/DDBJ databases">
        <title>A functionally conserved STORR gene fusion in Papaver species that diverged 16.8 million years ago.</title>
        <authorList>
            <person name="Catania T."/>
        </authorList>
    </citation>
    <scope>NUCLEOTIDE SEQUENCE</scope>
    <source>
        <strain evidence="2">S-188037</strain>
    </source>
</reference>
<proteinExistence type="predicted"/>
<dbReference type="Gene3D" id="3.30.360.10">
    <property type="entry name" value="Dihydrodipicolinate Reductase, domain 2"/>
    <property type="match status" value="1"/>
</dbReference>
<feature type="domain" description="N-acetyl-gamma-glutamyl-phosphate reductase dimerisation" evidence="1">
    <location>
        <begin position="1"/>
        <end position="77"/>
    </location>
</feature>
<dbReference type="EMBL" id="JAJJMB010006913">
    <property type="protein sequence ID" value="KAI3933194.1"/>
    <property type="molecule type" value="Genomic_DNA"/>
</dbReference>
<sequence>MKRGMQANMYVEMAPGVTIDDLRQELSISYKGEEYVSLLKRGEAPKTQHVQACNDCYMNVFEDRIAGRAIIISVIDNLMKGASGQAVQNLNLMMGFPERTGLPRASVFP</sequence>
<evidence type="ECO:0000313" key="3">
    <source>
        <dbReference type="Proteomes" id="UP001202328"/>
    </source>
</evidence>
<dbReference type="InterPro" id="IPR050085">
    <property type="entry name" value="AGPR"/>
</dbReference>
<accession>A0AAD4T2L3</accession>
<comment type="caution">
    <text evidence="2">The sequence shown here is derived from an EMBL/GenBank/DDBJ whole genome shotgun (WGS) entry which is preliminary data.</text>
</comment>
<dbReference type="SUPFAM" id="SSF55347">
    <property type="entry name" value="Glyceraldehyde-3-phosphate dehydrogenase-like, C-terminal domain"/>
    <property type="match status" value="1"/>
</dbReference>
<organism evidence="2 3">
    <name type="scientific">Papaver atlanticum</name>
    <dbReference type="NCBI Taxonomy" id="357466"/>
    <lineage>
        <taxon>Eukaryota</taxon>
        <taxon>Viridiplantae</taxon>
        <taxon>Streptophyta</taxon>
        <taxon>Embryophyta</taxon>
        <taxon>Tracheophyta</taxon>
        <taxon>Spermatophyta</taxon>
        <taxon>Magnoliopsida</taxon>
        <taxon>Ranunculales</taxon>
        <taxon>Papaveraceae</taxon>
        <taxon>Papaveroideae</taxon>
        <taxon>Papaver</taxon>
    </lineage>
</organism>